<evidence type="ECO:0000313" key="2">
    <source>
        <dbReference type="EMBL" id="KAB6629065.1"/>
    </source>
</evidence>
<reference evidence="3" key="3">
    <citation type="submission" date="2022-01" db="EMBL/GenBank/DDBJ databases">
        <authorList>
            <person name="Mingchao X."/>
        </authorList>
    </citation>
    <scope>NUCLEOTIDE SEQUENCE</scope>
    <source>
        <strain evidence="3">Bv4372</strain>
    </source>
</reference>
<dbReference type="EMBL" id="QSAI01000080">
    <property type="protein sequence ID" value="RGW42671.1"/>
    <property type="molecule type" value="Genomic_DNA"/>
</dbReference>
<feature type="transmembrane region" description="Helical" evidence="1">
    <location>
        <begin position="50"/>
        <end position="72"/>
    </location>
</feature>
<sequence>MIVPSFRLYHFAVKLIWKRMLALTLLFWLGVARVYYAVNEMPVWQEYGWWLPLMVGSTYFLFMDVKLMLMMMKHEEKKKWKRYRLKNKFEE</sequence>
<organism evidence="4 6">
    <name type="scientific">Phocaeicola vulgatus</name>
    <name type="common">Bacteroides vulgatus</name>
    <dbReference type="NCBI Taxonomy" id="821"/>
    <lineage>
        <taxon>Bacteria</taxon>
        <taxon>Pseudomonadati</taxon>
        <taxon>Bacteroidota</taxon>
        <taxon>Bacteroidia</taxon>
        <taxon>Bacteroidales</taxon>
        <taxon>Bacteroidaceae</taxon>
        <taxon>Phocaeicola</taxon>
    </lineage>
</organism>
<feature type="transmembrane region" description="Helical" evidence="1">
    <location>
        <begin position="20"/>
        <end position="38"/>
    </location>
</feature>
<dbReference type="EMBL" id="JAKKWZ010000001">
    <property type="protein sequence ID" value="MCG0338481.1"/>
    <property type="molecule type" value="Genomic_DNA"/>
</dbReference>
<evidence type="ECO:0000313" key="7">
    <source>
        <dbReference type="Proteomes" id="UP000285469"/>
    </source>
</evidence>
<keyword evidence="1" id="KW-0812">Transmembrane</keyword>
<dbReference type="Proteomes" id="UP000285469">
    <property type="component" value="Unassembled WGS sequence"/>
</dbReference>
<dbReference type="Proteomes" id="UP001201179">
    <property type="component" value="Unassembled WGS sequence"/>
</dbReference>
<comment type="caution">
    <text evidence="4">The sequence shown here is derived from an EMBL/GenBank/DDBJ whole genome shotgun (WGS) entry which is preliminary data.</text>
</comment>
<evidence type="ECO:0000313" key="4">
    <source>
        <dbReference type="EMBL" id="RGV02614.1"/>
    </source>
</evidence>
<gene>
    <name evidence="5" type="ORF">DWV70_22390</name>
    <name evidence="4" type="ORF">DWW27_23975</name>
    <name evidence="2" type="ORF">GAY12_22650</name>
    <name evidence="3" type="ORF">L4X52_00495</name>
</gene>
<keyword evidence="1" id="KW-1133">Transmembrane helix</keyword>
<evidence type="ECO:0000313" key="3">
    <source>
        <dbReference type="EMBL" id="MCG0338481.1"/>
    </source>
</evidence>
<dbReference type="Proteomes" id="UP000285379">
    <property type="component" value="Unassembled WGS sequence"/>
</dbReference>
<protein>
    <recommendedName>
        <fullName evidence="9">Transmembrane protein</fullName>
    </recommendedName>
</protein>
<reference evidence="2 8" key="2">
    <citation type="journal article" date="2019" name="Nat. Med.">
        <title>A library of human gut bacterial isolates paired with longitudinal multiomics data enables mechanistic microbiome research.</title>
        <authorList>
            <person name="Poyet M."/>
            <person name="Groussin M."/>
            <person name="Gibbons S.M."/>
            <person name="Avila-Pacheco J."/>
            <person name="Jiang X."/>
            <person name="Kearney S.M."/>
            <person name="Perrotta A.R."/>
            <person name="Berdy B."/>
            <person name="Zhao S."/>
            <person name="Lieberman T.D."/>
            <person name="Swanson P.K."/>
            <person name="Smith M."/>
            <person name="Roesemann S."/>
            <person name="Alexander J.E."/>
            <person name="Rich S.A."/>
            <person name="Livny J."/>
            <person name="Vlamakis H."/>
            <person name="Clish C."/>
            <person name="Bullock K."/>
            <person name="Deik A."/>
            <person name="Scott J."/>
            <person name="Pierce K.A."/>
            <person name="Xavier R.J."/>
            <person name="Alm E.J."/>
        </authorList>
    </citation>
    <scope>NUCLEOTIDE SEQUENCE [LARGE SCALE GENOMIC DNA]</scope>
    <source>
        <strain evidence="2 8">BIOML-A98</strain>
    </source>
</reference>
<reference evidence="6 7" key="1">
    <citation type="submission" date="2018-08" db="EMBL/GenBank/DDBJ databases">
        <title>A genome reference for cultivated species of the human gut microbiota.</title>
        <authorList>
            <person name="Zou Y."/>
            <person name="Xue W."/>
            <person name="Luo G."/>
        </authorList>
    </citation>
    <scope>NUCLEOTIDE SEQUENCE [LARGE SCALE GENOMIC DNA]</scope>
    <source>
        <strain evidence="5 7">AF12-25</strain>
        <strain evidence="4 6">AF14-8</strain>
    </source>
</reference>
<name>A0A413BPD3_PHOVU</name>
<evidence type="ECO:0000256" key="1">
    <source>
        <dbReference type="SAM" id="Phobius"/>
    </source>
</evidence>
<dbReference type="EMBL" id="WDAL01000095">
    <property type="protein sequence ID" value="KAB6629065.1"/>
    <property type="molecule type" value="Genomic_DNA"/>
</dbReference>
<dbReference type="Proteomes" id="UP000462015">
    <property type="component" value="Unassembled WGS sequence"/>
</dbReference>
<evidence type="ECO:0000313" key="8">
    <source>
        <dbReference type="Proteomes" id="UP000462015"/>
    </source>
</evidence>
<accession>A0A413BPD3</accession>
<dbReference type="EMBL" id="QRYT01000133">
    <property type="protein sequence ID" value="RGV02614.1"/>
    <property type="molecule type" value="Genomic_DNA"/>
</dbReference>
<evidence type="ECO:0000313" key="6">
    <source>
        <dbReference type="Proteomes" id="UP000285379"/>
    </source>
</evidence>
<dbReference type="RefSeq" id="WP_117695396.1">
    <property type="nucleotide sequence ID" value="NZ_JAGHEE010000003.1"/>
</dbReference>
<evidence type="ECO:0008006" key="9">
    <source>
        <dbReference type="Google" id="ProtNLM"/>
    </source>
</evidence>
<dbReference type="AlphaFoldDB" id="A0A413BPD3"/>
<keyword evidence="1" id="KW-0472">Membrane</keyword>
<proteinExistence type="predicted"/>
<evidence type="ECO:0000313" key="5">
    <source>
        <dbReference type="EMBL" id="RGW42671.1"/>
    </source>
</evidence>